<dbReference type="SUPFAM" id="SSF52833">
    <property type="entry name" value="Thioredoxin-like"/>
    <property type="match status" value="1"/>
</dbReference>
<evidence type="ECO:0000256" key="6">
    <source>
        <dbReference type="NCBIfam" id="TIGR01068"/>
    </source>
</evidence>
<dbReference type="Proteomes" id="UP001628220">
    <property type="component" value="Unassembled WGS sequence"/>
</dbReference>
<evidence type="ECO:0000259" key="8">
    <source>
        <dbReference type="PROSITE" id="PS51352"/>
    </source>
</evidence>
<keyword evidence="4" id="KW-1015">Disulfide bond</keyword>
<dbReference type="PROSITE" id="PS51352">
    <property type="entry name" value="THIOREDOXIN_2"/>
    <property type="match status" value="1"/>
</dbReference>
<evidence type="ECO:0000313" key="10">
    <source>
        <dbReference type="Proteomes" id="UP001628220"/>
    </source>
</evidence>
<evidence type="ECO:0000256" key="7">
    <source>
        <dbReference type="PIRNR" id="PIRNR000077"/>
    </source>
</evidence>
<dbReference type="PRINTS" id="PR00421">
    <property type="entry name" value="THIOREDOXIN"/>
</dbReference>
<feature type="domain" description="Thioredoxin" evidence="8">
    <location>
        <begin position="1"/>
        <end position="106"/>
    </location>
</feature>
<proteinExistence type="inferred from homology"/>
<sequence length="106" mass="11534">MAMEITDASYEAIMAEGLPVIIDFWATWCGPCQMVGPMINELADEYAGKIIVGKIDVDANSEIPAKYGVRNIPTILFFNKSGEVVKKLVGVQSKATLKAEAENLLK</sequence>
<evidence type="ECO:0000313" key="9">
    <source>
        <dbReference type="EMBL" id="GAB1251647.1"/>
    </source>
</evidence>
<dbReference type="EMBL" id="BAAFSF010000001">
    <property type="protein sequence ID" value="GAB1251647.1"/>
    <property type="molecule type" value="Genomic_DNA"/>
</dbReference>
<dbReference type="NCBIfam" id="TIGR01068">
    <property type="entry name" value="thioredoxin"/>
    <property type="match status" value="1"/>
</dbReference>
<dbReference type="CDD" id="cd02947">
    <property type="entry name" value="TRX_family"/>
    <property type="match status" value="1"/>
</dbReference>
<reference evidence="9 10" key="1">
    <citation type="journal article" date="2025" name="Int. J. Syst. Evol. Microbiol.">
        <title>Desulfovibrio falkowii sp. nov., Porphyromonas miyakawae sp. nov., Mediterraneibacter flintii sp. nov. and Owariibacterium komagatae gen. nov., sp. nov., isolated from human faeces.</title>
        <authorList>
            <person name="Hamaguchi T."/>
            <person name="Ohara M."/>
            <person name="Hisatomi A."/>
            <person name="Sekiguchi K."/>
            <person name="Takeda J.I."/>
            <person name="Ueyama J."/>
            <person name="Ito M."/>
            <person name="Nishiwaki H."/>
            <person name="Ogi T."/>
            <person name="Hirayama M."/>
            <person name="Ohkuma M."/>
            <person name="Sakamoto M."/>
            <person name="Ohno K."/>
        </authorList>
    </citation>
    <scope>NUCLEOTIDE SEQUENCE [LARGE SCALE GENOMIC DNA]</scope>
    <source>
        <strain evidence="9 10">13CB11C</strain>
    </source>
</reference>
<dbReference type="InterPro" id="IPR036249">
    <property type="entry name" value="Thioredoxin-like_sf"/>
</dbReference>
<keyword evidence="3" id="KW-0249">Electron transport</keyword>
<accession>A0ABQ0E1P7</accession>
<dbReference type="PANTHER" id="PTHR45663">
    <property type="entry name" value="GEO12009P1"/>
    <property type="match status" value="1"/>
</dbReference>
<evidence type="ECO:0000256" key="4">
    <source>
        <dbReference type="ARBA" id="ARBA00023157"/>
    </source>
</evidence>
<comment type="caution">
    <text evidence="9">The sequence shown here is derived from an EMBL/GenBank/DDBJ whole genome shotgun (WGS) entry which is preliminary data.</text>
</comment>
<keyword evidence="2" id="KW-0813">Transport</keyword>
<dbReference type="RefSeq" id="WP_411915450.1">
    <property type="nucleotide sequence ID" value="NZ_BAAFSF010000001.1"/>
</dbReference>
<dbReference type="PANTHER" id="PTHR45663:SF11">
    <property type="entry name" value="GEO12009P1"/>
    <property type="match status" value="1"/>
</dbReference>
<evidence type="ECO:0000256" key="2">
    <source>
        <dbReference type="ARBA" id="ARBA00022448"/>
    </source>
</evidence>
<evidence type="ECO:0000256" key="3">
    <source>
        <dbReference type="ARBA" id="ARBA00022982"/>
    </source>
</evidence>
<dbReference type="InterPro" id="IPR013766">
    <property type="entry name" value="Thioredoxin_domain"/>
</dbReference>
<name>A0ABQ0E1P7_9PORP</name>
<gene>
    <name evidence="9" type="primary">trxA</name>
    <name evidence="9" type="ORF">Tsumi_07510</name>
</gene>
<comment type="similarity">
    <text evidence="1 7">Belongs to the thioredoxin family.</text>
</comment>
<dbReference type="InterPro" id="IPR017937">
    <property type="entry name" value="Thioredoxin_CS"/>
</dbReference>
<organism evidence="9 10">
    <name type="scientific">Porphyromonas miyakawae</name>
    <dbReference type="NCBI Taxonomy" id="3137470"/>
    <lineage>
        <taxon>Bacteria</taxon>
        <taxon>Pseudomonadati</taxon>
        <taxon>Bacteroidota</taxon>
        <taxon>Bacteroidia</taxon>
        <taxon>Bacteroidales</taxon>
        <taxon>Porphyromonadaceae</taxon>
        <taxon>Porphyromonas</taxon>
    </lineage>
</organism>
<dbReference type="InterPro" id="IPR005746">
    <property type="entry name" value="Thioredoxin"/>
</dbReference>
<dbReference type="PROSITE" id="PS00194">
    <property type="entry name" value="THIOREDOXIN_1"/>
    <property type="match status" value="1"/>
</dbReference>
<evidence type="ECO:0000256" key="5">
    <source>
        <dbReference type="ARBA" id="ARBA00023284"/>
    </source>
</evidence>
<dbReference type="PIRSF" id="PIRSF000077">
    <property type="entry name" value="Thioredoxin"/>
    <property type="match status" value="1"/>
</dbReference>
<keyword evidence="5" id="KW-0676">Redox-active center</keyword>
<keyword evidence="10" id="KW-1185">Reference proteome</keyword>
<evidence type="ECO:0000256" key="1">
    <source>
        <dbReference type="ARBA" id="ARBA00008987"/>
    </source>
</evidence>
<dbReference type="Pfam" id="PF00085">
    <property type="entry name" value="Thioredoxin"/>
    <property type="match status" value="1"/>
</dbReference>
<dbReference type="Gene3D" id="3.40.30.10">
    <property type="entry name" value="Glutaredoxin"/>
    <property type="match status" value="1"/>
</dbReference>
<protein>
    <recommendedName>
        <fullName evidence="6 7">Thioredoxin</fullName>
    </recommendedName>
</protein>